<dbReference type="GO" id="GO:0050136">
    <property type="term" value="F:NADH dehydrogenase (quinone) (non-electrogenic) activity"/>
    <property type="evidence" value="ECO:0007669"/>
    <property type="project" value="UniProtKB-EC"/>
</dbReference>
<dbReference type="EC" id="1.6.5.9" evidence="2"/>
<keyword evidence="3" id="KW-0285">Flavoprotein</keyword>
<evidence type="ECO:0000256" key="1">
    <source>
        <dbReference type="ARBA" id="ARBA00005272"/>
    </source>
</evidence>
<evidence type="ECO:0000256" key="7">
    <source>
        <dbReference type="ARBA" id="ARBA00047599"/>
    </source>
</evidence>
<accession>Q01VY4</accession>
<dbReference type="InterPro" id="IPR036188">
    <property type="entry name" value="FAD/NAD-bd_sf"/>
</dbReference>
<proteinExistence type="inferred from homology"/>
<dbReference type="InterPro" id="IPR045024">
    <property type="entry name" value="NDH-2"/>
</dbReference>
<evidence type="ECO:0000256" key="5">
    <source>
        <dbReference type="ARBA" id="ARBA00023002"/>
    </source>
</evidence>
<comment type="similarity">
    <text evidence="1">Belongs to the NADH dehydrogenase family.</text>
</comment>
<dbReference type="PRINTS" id="PR00368">
    <property type="entry name" value="FADPNR"/>
</dbReference>
<dbReference type="HOGENOM" id="CLU_1065179_0_0_0"/>
<dbReference type="Gene3D" id="3.50.50.100">
    <property type="match status" value="1"/>
</dbReference>
<feature type="domain" description="FAD/NAD(P)-binding" evidence="9">
    <location>
        <begin position="4"/>
        <end position="184"/>
    </location>
</feature>
<keyword evidence="5" id="KW-0560">Oxidoreductase</keyword>
<gene>
    <name evidence="10" type="ordered locus">Acid_5228</name>
</gene>
<dbReference type="EMBL" id="CP000473">
    <property type="protein sequence ID" value="ABJ86181.1"/>
    <property type="molecule type" value="Genomic_DNA"/>
</dbReference>
<dbReference type="eggNOG" id="COG1252">
    <property type="taxonomic scope" value="Bacteria"/>
</dbReference>
<dbReference type="SUPFAM" id="SSF51905">
    <property type="entry name" value="FAD/NAD(P)-binding domain"/>
    <property type="match status" value="1"/>
</dbReference>
<evidence type="ECO:0000256" key="3">
    <source>
        <dbReference type="ARBA" id="ARBA00022630"/>
    </source>
</evidence>
<comment type="catalytic activity">
    <reaction evidence="7">
        <text>a quinone + NADH + H(+) = a quinol + NAD(+)</text>
        <dbReference type="Rhea" id="RHEA:46160"/>
        <dbReference type="ChEBI" id="CHEBI:15378"/>
        <dbReference type="ChEBI" id="CHEBI:24646"/>
        <dbReference type="ChEBI" id="CHEBI:57540"/>
        <dbReference type="ChEBI" id="CHEBI:57945"/>
        <dbReference type="ChEBI" id="CHEBI:132124"/>
        <dbReference type="EC" id="1.6.5.9"/>
    </reaction>
</comment>
<reference evidence="10" key="1">
    <citation type="submission" date="2006-10" db="EMBL/GenBank/DDBJ databases">
        <title>Complete sequence of Solibacter usitatus Ellin6076.</title>
        <authorList>
            <consortium name="US DOE Joint Genome Institute"/>
            <person name="Copeland A."/>
            <person name="Lucas S."/>
            <person name="Lapidus A."/>
            <person name="Barry K."/>
            <person name="Detter J.C."/>
            <person name="Glavina del Rio T."/>
            <person name="Hammon N."/>
            <person name="Israni S."/>
            <person name="Dalin E."/>
            <person name="Tice H."/>
            <person name="Pitluck S."/>
            <person name="Thompson L.S."/>
            <person name="Brettin T."/>
            <person name="Bruce D."/>
            <person name="Han C."/>
            <person name="Tapia R."/>
            <person name="Gilna P."/>
            <person name="Schmutz J."/>
            <person name="Larimer F."/>
            <person name="Land M."/>
            <person name="Hauser L."/>
            <person name="Kyrpides N."/>
            <person name="Mikhailova N."/>
            <person name="Janssen P.H."/>
            <person name="Kuske C.R."/>
            <person name="Richardson P."/>
        </authorList>
    </citation>
    <scope>NUCLEOTIDE SEQUENCE</scope>
    <source>
        <strain evidence="10">Ellin6076</strain>
    </source>
</reference>
<dbReference type="PANTHER" id="PTHR43706">
    <property type="entry name" value="NADH DEHYDROGENASE"/>
    <property type="match status" value="1"/>
</dbReference>
<dbReference type="AlphaFoldDB" id="Q01VY4"/>
<evidence type="ECO:0000256" key="8">
    <source>
        <dbReference type="SAM" id="MobiDB-lite"/>
    </source>
</evidence>
<keyword evidence="6" id="KW-0520">NAD</keyword>
<evidence type="ECO:0000256" key="2">
    <source>
        <dbReference type="ARBA" id="ARBA00012637"/>
    </source>
</evidence>
<dbReference type="InterPro" id="IPR023753">
    <property type="entry name" value="FAD/NAD-binding_dom"/>
</dbReference>
<evidence type="ECO:0000256" key="4">
    <source>
        <dbReference type="ARBA" id="ARBA00022827"/>
    </source>
</evidence>
<evidence type="ECO:0000259" key="9">
    <source>
        <dbReference type="Pfam" id="PF07992"/>
    </source>
</evidence>
<dbReference type="Pfam" id="PF07992">
    <property type="entry name" value="Pyr_redox_2"/>
    <property type="match status" value="1"/>
</dbReference>
<evidence type="ECO:0000256" key="6">
    <source>
        <dbReference type="ARBA" id="ARBA00023027"/>
    </source>
</evidence>
<dbReference type="PANTHER" id="PTHR43706:SF47">
    <property type="entry name" value="EXTERNAL NADH-UBIQUINONE OXIDOREDUCTASE 1, MITOCHONDRIAL-RELATED"/>
    <property type="match status" value="1"/>
</dbReference>
<protein>
    <recommendedName>
        <fullName evidence="2">NADH:ubiquinone reductase (non-electrogenic)</fullName>
        <ecNumber evidence="2">1.6.5.9</ecNumber>
    </recommendedName>
</protein>
<organism evidence="10">
    <name type="scientific">Solibacter usitatus (strain Ellin6076)</name>
    <dbReference type="NCBI Taxonomy" id="234267"/>
    <lineage>
        <taxon>Bacteria</taxon>
        <taxon>Pseudomonadati</taxon>
        <taxon>Acidobacteriota</taxon>
        <taxon>Terriglobia</taxon>
        <taxon>Bryobacterales</taxon>
        <taxon>Solibacteraceae</taxon>
        <taxon>Candidatus Solibacter</taxon>
    </lineage>
</organism>
<evidence type="ECO:0000313" key="10">
    <source>
        <dbReference type="EMBL" id="ABJ86181.1"/>
    </source>
</evidence>
<dbReference type="InParanoid" id="Q01VY4"/>
<dbReference type="KEGG" id="sus:Acid_5228"/>
<dbReference type="OrthoDB" id="9784009at2"/>
<feature type="region of interest" description="Disordered" evidence="8">
    <location>
        <begin position="210"/>
        <end position="261"/>
    </location>
</feature>
<name>Q01VY4_SOLUE</name>
<dbReference type="STRING" id="234267.Acid_5228"/>
<keyword evidence="4" id="KW-0274">FAD</keyword>
<feature type="compositionally biased region" description="Basic and acidic residues" evidence="8">
    <location>
        <begin position="232"/>
        <end position="254"/>
    </location>
</feature>
<sequence>MKKRILILGGGFAGAYTALHLERRLGGLPDVEILLAAQENFVLFTPMLHEVAAGDVAVTDVVQPFRKMLRRTRVLIVEIKSIDLAGKSVRIVQPHLAQAFDIAYDHLVLAFGTVPNFHRTPGVEEHDLTMKTLGDAILLRNRIIESLDVADNHPDEVERKTMLTVVVAGGGFAGVETAGAVNDLLRAAVHFYPNVKEDMLRIRRNIWKRGGDPDTIPEPHSPAGEADTLLQRNHDRPAADAIDSDSRSQPDRGRRTCGFPR</sequence>